<evidence type="ECO:0000256" key="2">
    <source>
        <dbReference type="SAM" id="Phobius"/>
    </source>
</evidence>
<keyword evidence="1" id="KW-0175">Coiled coil</keyword>
<keyword evidence="2" id="KW-0472">Membrane</keyword>
<evidence type="ECO:0000256" key="1">
    <source>
        <dbReference type="SAM" id="Coils"/>
    </source>
</evidence>
<keyword evidence="2" id="KW-0812">Transmembrane</keyword>
<accession>A0A2H0YQ97</accession>
<gene>
    <name evidence="3" type="ORF">COT26_02060</name>
</gene>
<dbReference type="Proteomes" id="UP000236845">
    <property type="component" value="Unassembled WGS sequence"/>
</dbReference>
<dbReference type="AlphaFoldDB" id="A0A2H0YQ97"/>
<evidence type="ECO:0008006" key="5">
    <source>
        <dbReference type="Google" id="ProtNLM"/>
    </source>
</evidence>
<organism evidence="3 4">
    <name type="scientific">Candidatus Kerfeldbacteria bacterium CG08_land_8_20_14_0_20_43_14</name>
    <dbReference type="NCBI Taxonomy" id="2014246"/>
    <lineage>
        <taxon>Bacteria</taxon>
        <taxon>Candidatus Kerfeldiibacteriota</taxon>
    </lineage>
</organism>
<name>A0A2H0YQ97_9BACT</name>
<sequence>MRNQHQKQFLRRVLTSRGVIVFEVLVIIFLLIGTTKEVIRRISLRQEISILEKQIAELESQNRSLGEYVASINTESFQEKEARKRLNFQKPGESLLIIPETKTLSNEVPDNTILNTTAKGKSNPIRWWQYFFSSST</sequence>
<dbReference type="EMBL" id="PEXW01000044">
    <property type="protein sequence ID" value="PIS40674.1"/>
    <property type="molecule type" value="Genomic_DNA"/>
</dbReference>
<keyword evidence="2" id="KW-1133">Transmembrane helix</keyword>
<proteinExistence type="predicted"/>
<evidence type="ECO:0000313" key="3">
    <source>
        <dbReference type="EMBL" id="PIS40674.1"/>
    </source>
</evidence>
<protein>
    <recommendedName>
        <fullName evidence="5">Septum formation initiator</fullName>
    </recommendedName>
</protein>
<dbReference type="Pfam" id="PF04977">
    <property type="entry name" value="DivIC"/>
    <property type="match status" value="1"/>
</dbReference>
<reference evidence="4" key="1">
    <citation type="submission" date="2017-09" db="EMBL/GenBank/DDBJ databases">
        <title>Depth-based differentiation of microbial function through sediment-hosted aquifers and enrichment of novel symbionts in the deep terrestrial subsurface.</title>
        <authorList>
            <person name="Probst A.J."/>
            <person name="Ladd B."/>
            <person name="Jarett J.K."/>
            <person name="Geller-Mcgrath D.E."/>
            <person name="Sieber C.M.K."/>
            <person name="Emerson J.B."/>
            <person name="Anantharaman K."/>
            <person name="Thomas B.C."/>
            <person name="Malmstrom R."/>
            <person name="Stieglmeier M."/>
            <person name="Klingl A."/>
            <person name="Woyke T."/>
            <person name="Ryan C.M."/>
            <person name="Banfield J.F."/>
        </authorList>
    </citation>
    <scope>NUCLEOTIDE SEQUENCE [LARGE SCALE GENOMIC DNA]</scope>
</reference>
<evidence type="ECO:0000313" key="4">
    <source>
        <dbReference type="Proteomes" id="UP000236845"/>
    </source>
</evidence>
<dbReference type="InterPro" id="IPR007060">
    <property type="entry name" value="FtsL/DivIC"/>
</dbReference>
<comment type="caution">
    <text evidence="3">The sequence shown here is derived from an EMBL/GenBank/DDBJ whole genome shotgun (WGS) entry which is preliminary data.</text>
</comment>
<feature type="coiled-coil region" evidence="1">
    <location>
        <begin position="41"/>
        <end position="68"/>
    </location>
</feature>
<feature type="transmembrane region" description="Helical" evidence="2">
    <location>
        <begin position="12"/>
        <end position="32"/>
    </location>
</feature>